<dbReference type="GO" id="GO:0016020">
    <property type="term" value="C:membrane"/>
    <property type="evidence" value="ECO:0007669"/>
    <property type="project" value="UniProtKB-SubCell"/>
</dbReference>
<dbReference type="PROSITE" id="PS50850">
    <property type="entry name" value="MFS"/>
    <property type="match status" value="1"/>
</dbReference>
<keyword evidence="4 5" id="KW-0472">Membrane</keyword>
<feature type="transmembrane region" description="Helical" evidence="5">
    <location>
        <begin position="266"/>
        <end position="287"/>
    </location>
</feature>
<dbReference type="AlphaFoldDB" id="A0A9N9WSZ5"/>
<comment type="subcellular location">
    <subcellularLocation>
        <location evidence="1">Membrane</location>
        <topology evidence="1">Multi-pass membrane protein</topology>
    </subcellularLocation>
</comment>
<feature type="transmembrane region" description="Helical" evidence="5">
    <location>
        <begin position="185"/>
        <end position="207"/>
    </location>
</feature>
<reference evidence="7" key="2">
    <citation type="submission" date="2022-10" db="EMBL/GenBank/DDBJ databases">
        <authorList>
            <consortium name="ENA_rothamsted_submissions"/>
            <consortium name="culmorum"/>
            <person name="King R."/>
        </authorList>
    </citation>
    <scope>NUCLEOTIDE SEQUENCE</scope>
</reference>
<sequence>MIGISLVYLLGSITTWRLTALICSTVPICTAVAICFVPETPFWLLAKNRKEEALKSLMWLRGWVKNSKHVESEFNEIVRYSQESNRCVSCHKNDSKCTHPPATASELLKELKRKRTLKPLFLVIMMFAFAQFSGLASMRPYFIQIFQAYSIPYDASWATVVIGIMGFFANIVCVCLVKPLGKRKIALISMTGACISIISLAIYSYIVLPSGLTSFEKHIDQAEINNYLGYIPLTFIYLLAFFTSLGVLPVPWMILSEVFPFKSRGLASGITAAINYTMAFFTTKTYFNMESTLSLFGVIALYAVVDVFGLIFIYFYLPETEKRTLEDIELHFSDNNKKLKDIKIPKNKTVCSKTRANKGCENNAFEGDNNKY</sequence>
<keyword evidence="8" id="KW-1185">Reference proteome</keyword>
<evidence type="ECO:0000313" key="8">
    <source>
        <dbReference type="Proteomes" id="UP001153620"/>
    </source>
</evidence>
<evidence type="ECO:0000313" key="7">
    <source>
        <dbReference type="EMBL" id="CAG9804080.1"/>
    </source>
</evidence>
<gene>
    <name evidence="7" type="ORF">CHIRRI_LOCUS6975</name>
</gene>
<dbReference type="OrthoDB" id="6133115at2759"/>
<accession>A0A9N9WSZ5</accession>
<proteinExistence type="predicted"/>
<dbReference type="Pfam" id="PF00083">
    <property type="entry name" value="Sugar_tr"/>
    <property type="match status" value="1"/>
</dbReference>
<evidence type="ECO:0000259" key="6">
    <source>
        <dbReference type="PROSITE" id="PS50850"/>
    </source>
</evidence>
<evidence type="ECO:0000256" key="2">
    <source>
        <dbReference type="ARBA" id="ARBA00022692"/>
    </source>
</evidence>
<organism evidence="7 8">
    <name type="scientific">Chironomus riparius</name>
    <dbReference type="NCBI Taxonomy" id="315576"/>
    <lineage>
        <taxon>Eukaryota</taxon>
        <taxon>Metazoa</taxon>
        <taxon>Ecdysozoa</taxon>
        <taxon>Arthropoda</taxon>
        <taxon>Hexapoda</taxon>
        <taxon>Insecta</taxon>
        <taxon>Pterygota</taxon>
        <taxon>Neoptera</taxon>
        <taxon>Endopterygota</taxon>
        <taxon>Diptera</taxon>
        <taxon>Nematocera</taxon>
        <taxon>Chironomoidea</taxon>
        <taxon>Chironomidae</taxon>
        <taxon>Chironominae</taxon>
        <taxon>Chironomus</taxon>
    </lineage>
</organism>
<feature type="transmembrane region" description="Helical" evidence="5">
    <location>
        <begin position="293"/>
        <end position="317"/>
    </location>
</feature>
<dbReference type="InterPro" id="IPR005828">
    <property type="entry name" value="MFS_sugar_transport-like"/>
</dbReference>
<evidence type="ECO:0000256" key="3">
    <source>
        <dbReference type="ARBA" id="ARBA00022989"/>
    </source>
</evidence>
<feature type="domain" description="Major facilitator superfamily (MFS) profile" evidence="6">
    <location>
        <begin position="1"/>
        <end position="321"/>
    </location>
</feature>
<dbReference type="Gene3D" id="1.20.1250.20">
    <property type="entry name" value="MFS general substrate transporter like domains"/>
    <property type="match status" value="1"/>
</dbReference>
<protein>
    <recommendedName>
        <fullName evidence="6">Major facilitator superfamily (MFS) profile domain-containing protein</fullName>
    </recommendedName>
</protein>
<dbReference type="InterPro" id="IPR050549">
    <property type="entry name" value="MFS_Trehalose_Transporter"/>
</dbReference>
<evidence type="ECO:0000256" key="1">
    <source>
        <dbReference type="ARBA" id="ARBA00004141"/>
    </source>
</evidence>
<keyword evidence="2 5" id="KW-0812">Transmembrane</keyword>
<feature type="transmembrane region" description="Helical" evidence="5">
    <location>
        <begin position="120"/>
        <end position="143"/>
    </location>
</feature>
<dbReference type="InterPro" id="IPR020846">
    <property type="entry name" value="MFS_dom"/>
</dbReference>
<dbReference type="InterPro" id="IPR036259">
    <property type="entry name" value="MFS_trans_sf"/>
</dbReference>
<dbReference type="SUPFAM" id="SSF103473">
    <property type="entry name" value="MFS general substrate transporter"/>
    <property type="match status" value="1"/>
</dbReference>
<feature type="transmembrane region" description="Helical" evidence="5">
    <location>
        <begin position="155"/>
        <end position="178"/>
    </location>
</feature>
<dbReference type="Proteomes" id="UP001153620">
    <property type="component" value="Chromosome 2"/>
</dbReference>
<evidence type="ECO:0000256" key="4">
    <source>
        <dbReference type="ARBA" id="ARBA00023136"/>
    </source>
</evidence>
<name>A0A9N9WSZ5_9DIPT</name>
<keyword evidence="3 5" id="KW-1133">Transmembrane helix</keyword>
<evidence type="ECO:0000256" key="5">
    <source>
        <dbReference type="SAM" id="Phobius"/>
    </source>
</evidence>
<dbReference type="EMBL" id="OU895878">
    <property type="protein sequence ID" value="CAG9804080.1"/>
    <property type="molecule type" value="Genomic_DNA"/>
</dbReference>
<feature type="transmembrane region" description="Helical" evidence="5">
    <location>
        <begin position="227"/>
        <end position="254"/>
    </location>
</feature>
<reference evidence="7" key="1">
    <citation type="submission" date="2022-01" db="EMBL/GenBank/DDBJ databases">
        <authorList>
            <person name="King R."/>
        </authorList>
    </citation>
    <scope>NUCLEOTIDE SEQUENCE</scope>
</reference>
<feature type="transmembrane region" description="Helical" evidence="5">
    <location>
        <begin position="18"/>
        <end position="46"/>
    </location>
</feature>
<dbReference type="PANTHER" id="PTHR48021">
    <property type="match status" value="1"/>
</dbReference>
<dbReference type="GO" id="GO:0022857">
    <property type="term" value="F:transmembrane transporter activity"/>
    <property type="evidence" value="ECO:0007669"/>
    <property type="project" value="InterPro"/>
</dbReference>
<dbReference type="PANTHER" id="PTHR48021:SF39">
    <property type="entry name" value="MAJOR FACILITATOR SUPERFAMILY (MFS) PROFILE DOMAIN-CONTAINING PROTEIN"/>
    <property type="match status" value="1"/>
</dbReference>